<name>A0A914D049_9BILA</name>
<evidence type="ECO:0000313" key="1">
    <source>
        <dbReference type="Proteomes" id="UP000887540"/>
    </source>
</evidence>
<keyword evidence="1" id="KW-1185">Reference proteome</keyword>
<organism evidence="1 2">
    <name type="scientific">Acrobeloides nanus</name>
    <dbReference type="NCBI Taxonomy" id="290746"/>
    <lineage>
        <taxon>Eukaryota</taxon>
        <taxon>Metazoa</taxon>
        <taxon>Ecdysozoa</taxon>
        <taxon>Nematoda</taxon>
        <taxon>Chromadorea</taxon>
        <taxon>Rhabditida</taxon>
        <taxon>Tylenchina</taxon>
        <taxon>Cephalobomorpha</taxon>
        <taxon>Cephaloboidea</taxon>
        <taxon>Cephalobidae</taxon>
        <taxon>Acrobeloides</taxon>
    </lineage>
</organism>
<dbReference type="WBParaSite" id="ACRNAN_scaffold16595.g32599.t1">
    <property type="protein sequence ID" value="ACRNAN_scaffold16595.g32599.t1"/>
    <property type="gene ID" value="ACRNAN_scaffold16595.g32599"/>
</dbReference>
<dbReference type="Proteomes" id="UP000887540">
    <property type="component" value="Unplaced"/>
</dbReference>
<reference evidence="2" key="1">
    <citation type="submission" date="2022-11" db="UniProtKB">
        <authorList>
            <consortium name="WormBaseParasite"/>
        </authorList>
    </citation>
    <scope>IDENTIFICATION</scope>
</reference>
<protein>
    <submittedName>
        <fullName evidence="2">Uncharacterized protein</fullName>
    </submittedName>
</protein>
<dbReference type="AlphaFoldDB" id="A0A914D049"/>
<sequence>MITVDNGYEKTYFVPSSNQVCLKHVSTKAQSLITLKNTIYSYHLFTKMLPFNFDVDDKYTLTVTQQMIT</sequence>
<proteinExistence type="predicted"/>
<accession>A0A914D049</accession>
<evidence type="ECO:0000313" key="2">
    <source>
        <dbReference type="WBParaSite" id="ACRNAN_scaffold16595.g32599.t1"/>
    </source>
</evidence>